<evidence type="ECO:0000259" key="2">
    <source>
        <dbReference type="Pfam" id="PF07993"/>
    </source>
</evidence>
<dbReference type="GO" id="GO:0102965">
    <property type="term" value="F:alcohol-forming long-chain fatty acyl-CoA reductase activity"/>
    <property type="evidence" value="ECO:0007669"/>
    <property type="project" value="UniProtKB-EC"/>
</dbReference>
<evidence type="ECO:0000313" key="4">
    <source>
        <dbReference type="Proteomes" id="UP000620124"/>
    </source>
</evidence>
<dbReference type="EC" id="1.2.1.84" evidence="1"/>
<dbReference type="EMBL" id="JACAZI010000007">
    <property type="protein sequence ID" value="KAF7356320.1"/>
    <property type="molecule type" value="Genomic_DNA"/>
</dbReference>
<dbReference type="GO" id="GO:0005777">
    <property type="term" value="C:peroxisome"/>
    <property type="evidence" value="ECO:0007669"/>
    <property type="project" value="TreeGrafter"/>
</dbReference>
<comment type="function">
    <text evidence="1">Catalyzes the reduction of fatty acyl-CoA to fatty alcohols.</text>
</comment>
<dbReference type="PANTHER" id="PTHR11011:SF45">
    <property type="entry name" value="FATTY ACYL-COA REDUCTASE CG8306-RELATED"/>
    <property type="match status" value="1"/>
</dbReference>
<keyword evidence="1" id="KW-0521">NADP</keyword>
<dbReference type="Proteomes" id="UP000620124">
    <property type="component" value="Unassembled WGS sequence"/>
</dbReference>
<comment type="caution">
    <text evidence="3">The sequence shown here is derived from an EMBL/GenBank/DDBJ whole genome shotgun (WGS) entry which is preliminary data.</text>
</comment>
<proteinExistence type="inferred from homology"/>
<dbReference type="InterPro" id="IPR026055">
    <property type="entry name" value="FAR"/>
</dbReference>
<comment type="catalytic activity">
    <reaction evidence="1">
        <text>a long-chain fatty acyl-CoA + 2 NADPH + 2 H(+) = a long-chain primary fatty alcohol + 2 NADP(+) + CoA</text>
        <dbReference type="Rhea" id="RHEA:52716"/>
        <dbReference type="ChEBI" id="CHEBI:15378"/>
        <dbReference type="ChEBI" id="CHEBI:57287"/>
        <dbReference type="ChEBI" id="CHEBI:57783"/>
        <dbReference type="ChEBI" id="CHEBI:58349"/>
        <dbReference type="ChEBI" id="CHEBI:77396"/>
        <dbReference type="ChEBI" id="CHEBI:83139"/>
        <dbReference type="EC" id="1.2.1.84"/>
    </reaction>
</comment>
<organism evidence="3 4">
    <name type="scientific">Mycena venus</name>
    <dbReference type="NCBI Taxonomy" id="2733690"/>
    <lineage>
        <taxon>Eukaryota</taxon>
        <taxon>Fungi</taxon>
        <taxon>Dikarya</taxon>
        <taxon>Basidiomycota</taxon>
        <taxon>Agaricomycotina</taxon>
        <taxon>Agaricomycetes</taxon>
        <taxon>Agaricomycetidae</taxon>
        <taxon>Agaricales</taxon>
        <taxon>Marasmiineae</taxon>
        <taxon>Mycenaceae</taxon>
        <taxon>Mycena</taxon>
    </lineage>
</organism>
<comment type="similarity">
    <text evidence="1">Belongs to the fatty acyl-CoA reductase family.</text>
</comment>
<keyword evidence="1" id="KW-0444">Lipid biosynthesis</keyword>
<dbReference type="SUPFAM" id="SSF51735">
    <property type="entry name" value="NAD(P)-binding Rossmann-fold domains"/>
    <property type="match status" value="1"/>
</dbReference>
<keyword evidence="1" id="KW-0443">Lipid metabolism</keyword>
<evidence type="ECO:0000313" key="3">
    <source>
        <dbReference type="EMBL" id="KAF7356320.1"/>
    </source>
</evidence>
<keyword evidence="4" id="KW-1185">Reference proteome</keyword>
<accession>A0A8H7CZU3</accession>
<dbReference type="PANTHER" id="PTHR11011">
    <property type="entry name" value="MALE STERILITY PROTEIN 2-RELATED"/>
    <property type="match status" value="1"/>
</dbReference>
<dbReference type="InterPro" id="IPR036291">
    <property type="entry name" value="NAD(P)-bd_dom_sf"/>
</dbReference>
<dbReference type="Gene3D" id="3.40.50.720">
    <property type="entry name" value="NAD(P)-binding Rossmann-like Domain"/>
    <property type="match status" value="1"/>
</dbReference>
<feature type="domain" description="Thioester reductase (TE)" evidence="2">
    <location>
        <begin position="10"/>
        <end position="220"/>
    </location>
</feature>
<gene>
    <name evidence="3" type="ORF">MVEN_00964300</name>
</gene>
<keyword evidence="1" id="KW-0560">Oxidoreductase</keyword>
<evidence type="ECO:0000256" key="1">
    <source>
        <dbReference type="RuleBase" id="RU363097"/>
    </source>
</evidence>
<protein>
    <recommendedName>
        <fullName evidence="1">Fatty acyl-CoA reductase</fullName>
        <ecNumber evidence="1">1.2.1.84</ecNumber>
    </recommendedName>
</protein>
<dbReference type="InterPro" id="IPR013120">
    <property type="entry name" value="FAR_NAD-bd"/>
</dbReference>
<dbReference type="Pfam" id="PF07993">
    <property type="entry name" value="NAD_binding_4"/>
    <property type="match status" value="1"/>
</dbReference>
<dbReference type="AlphaFoldDB" id="A0A8H7CZU3"/>
<dbReference type="OrthoDB" id="429813at2759"/>
<name>A0A8H7CZU3_9AGAR</name>
<sequence>MPDHIDRILATGRVELLVGDVREKHLGLDPGVLNELAESVTLVIHCAANISLLASLNDTIRDNCLPTLELAKLASGFKNLSRFVYVSTAYVNIFLPAGSVEEKIYETRDAEKQLAEILETGSASASDVEDFPTPYTFAKHLTERLLFLRHPRLALLIFRPTFIGPAISQPFPYYQRDGSVPASTLIEKFMEFGISKQILSHLHGATNILDEIPVDLAANLLLLHCMHGSTGPVHACAQSYIPRTFSQFIADDVAPYTRQVNTRTQSSGRAGTRLRFALRFYPMMSSGKDWHFSNAASRKFANVGGPLGMKLHDHDPEKFFAYRSKVIAEKVRAKAAAKLGANGAPSQKERAKTWARIDDLAYGTLPQVPCAPPASPAPGTKPATSIALLGVTNVGDMSHVFRRYAYPLIKLIDLIGASRKAPDGVLFATRALFGHFDLSVIGLEAKQSSAIPFKLESVKPKLNL</sequence>
<reference evidence="3" key="1">
    <citation type="submission" date="2020-05" db="EMBL/GenBank/DDBJ databases">
        <title>Mycena genomes resolve the evolution of fungal bioluminescence.</title>
        <authorList>
            <person name="Tsai I.J."/>
        </authorList>
    </citation>
    <scope>NUCLEOTIDE SEQUENCE</scope>
    <source>
        <strain evidence="3">CCC161011</strain>
    </source>
</reference>
<dbReference type="GO" id="GO:0080019">
    <property type="term" value="F:alcohol-forming very long-chain fatty acyl-CoA reductase activity"/>
    <property type="evidence" value="ECO:0007669"/>
    <property type="project" value="InterPro"/>
</dbReference>
<dbReference type="GO" id="GO:0035336">
    <property type="term" value="P:long-chain fatty-acyl-CoA metabolic process"/>
    <property type="evidence" value="ECO:0007669"/>
    <property type="project" value="TreeGrafter"/>
</dbReference>